<keyword evidence="3" id="KW-0804">Transcription</keyword>
<keyword evidence="1" id="KW-0805">Transcription regulation</keyword>
<dbReference type="PANTHER" id="PTHR30146:SF109">
    <property type="entry name" value="HTH-TYPE TRANSCRIPTIONAL REGULATOR GALS"/>
    <property type="match status" value="1"/>
</dbReference>
<sequence>MKSRVTIKDIAQKTGFSVTTISLVLNDKANHIPRETKLIIVKAVKEMGYRPNKMAVGLVKKQSNIIGFVLPDIRNQFFSYTAKVLEDECHKYDWNLLICNSDNNHKQELKHLKMLCDYMVDGIFLSMAANSTEKEVEESINFLEDNKIPYCLIDRDMFDIGKYKISVDHLQGAYLATEHLIKLGHKKIGCITGPLILDDARQRLAGYKQALKDNGIKIDENLIFEGDYSFEKGKIGCDNLLAKNITAVFAANDFSAMGALASIKEHNLIVPRDISIVGYDDIAFASLLEVPLTTVRQPIDAIGQKATEVINQLVNSEENIDSKIIILEPKLIVRSSTKAIS</sequence>
<dbReference type="EMBL" id="UGPP01000001">
    <property type="protein sequence ID" value="STY71428.1"/>
    <property type="molecule type" value="Genomic_DNA"/>
</dbReference>
<dbReference type="CDD" id="cd01392">
    <property type="entry name" value="HTH_LacI"/>
    <property type="match status" value="1"/>
</dbReference>
<evidence type="ECO:0000256" key="3">
    <source>
        <dbReference type="ARBA" id="ARBA00023163"/>
    </source>
</evidence>
<keyword evidence="2" id="KW-0238">DNA-binding</keyword>
<dbReference type="SUPFAM" id="SSF47413">
    <property type="entry name" value="lambda repressor-like DNA-binding domains"/>
    <property type="match status" value="1"/>
</dbReference>
<dbReference type="SUPFAM" id="SSF53822">
    <property type="entry name" value="Periplasmic binding protein-like I"/>
    <property type="match status" value="1"/>
</dbReference>
<feature type="domain" description="HTH lacI-type" evidence="4">
    <location>
        <begin position="5"/>
        <end position="60"/>
    </location>
</feature>
<protein>
    <submittedName>
        <fullName evidence="5">Degradation activator</fullName>
    </submittedName>
</protein>
<evidence type="ECO:0000259" key="4">
    <source>
        <dbReference type="PROSITE" id="PS50932"/>
    </source>
</evidence>
<gene>
    <name evidence="5" type="primary">degA_2</name>
    <name evidence="5" type="ORF">NCTC10571_01584</name>
</gene>
<evidence type="ECO:0000256" key="2">
    <source>
        <dbReference type="ARBA" id="ARBA00023125"/>
    </source>
</evidence>
<dbReference type="Gene3D" id="3.40.50.2300">
    <property type="match status" value="2"/>
</dbReference>
<dbReference type="Gene3D" id="1.10.260.40">
    <property type="entry name" value="lambda repressor-like DNA-binding domains"/>
    <property type="match status" value="1"/>
</dbReference>
<dbReference type="CDD" id="cd06267">
    <property type="entry name" value="PBP1_LacI_sugar_binding-like"/>
    <property type="match status" value="1"/>
</dbReference>
<proteinExistence type="predicted"/>
<dbReference type="Proteomes" id="UP000255234">
    <property type="component" value="Unassembled WGS sequence"/>
</dbReference>
<dbReference type="InterPro" id="IPR010982">
    <property type="entry name" value="Lambda_DNA-bd_dom_sf"/>
</dbReference>
<evidence type="ECO:0000313" key="5">
    <source>
        <dbReference type="EMBL" id="STY71428.1"/>
    </source>
</evidence>
<dbReference type="PROSITE" id="PS50932">
    <property type="entry name" value="HTH_LACI_2"/>
    <property type="match status" value="1"/>
</dbReference>
<dbReference type="SMART" id="SM00354">
    <property type="entry name" value="HTH_LACI"/>
    <property type="match status" value="1"/>
</dbReference>
<evidence type="ECO:0000256" key="1">
    <source>
        <dbReference type="ARBA" id="ARBA00023015"/>
    </source>
</evidence>
<dbReference type="AlphaFoldDB" id="A0A378NZJ1"/>
<dbReference type="RefSeq" id="WP_115151762.1">
    <property type="nucleotide sequence ID" value="NZ_UGPP01000001.1"/>
</dbReference>
<evidence type="ECO:0000313" key="6">
    <source>
        <dbReference type="Proteomes" id="UP000255234"/>
    </source>
</evidence>
<reference evidence="5 6" key="1">
    <citation type="submission" date="2018-06" db="EMBL/GenBank/DDBJ databases">
        <authorList>
            <consortium name="Pathogen Informatics"/>
            <person name="Doyle S."/>
        </authorList>
    </citation>
    <scope>NUCLEOTIDE SEQUENCE [LARGE SCALE GENOMIC DNA]</scope>
    <source>
        <strain evidence="5 6">NCTC10571</strain>
    </source>
</reference>
<dbReference type="InterPro" id="IPR000843">
    <property type="entry name" value="HTH_LacI"/>
</dbReference>
<dbReference type="Pfam" id="PF00356">
    <property type="entry name" value="LacI"/>
    <property type="match status" value="1"/>
</dbReference>
<name>A0A378NZJ1_9FIRM</name>
<dbReference type="GO" id="GO:0000976">
    <property type="term" value="F:transcription cis-regulatory region binding"/>
    <property type="evidence" value="ECO:0007669"/>
    <property type="project" value="TreeGrafter"/>
</dbReference>
<organism evidence="5 6">
    <name type="scientific">Megamonas hypermegale</name>
    <dbReference type="NCBI Taxonomy" id="158847"/>
    <lineage>
        <taxon>Bacteria</taxon>
        <taxon>Bacillati</taxon>
        <taxon>Bacillota</taxon>
        <taxon>Negativicutes</taxon>
        <taxon>Selenomonadales</taxon>
        <taxon>Selenomonadaceae</taxon>
        <taxon>Megamonas</taxon>
    </lineage>
</organism>
<dbReference type="InterPro" id="IPR028082">
    <property type="entry name" value="Peripla_BP_I"/>
</dbReference>
<accession>A0A378NZJ1</accession>
<dbReference type="InterPro" id="IPR046335">
    <property type="entry name" value="LacI/GalR-like_sensor"/>
</dbReference>
<dbReference type="GO" id="GO:0003700">
    <property type="term" value="F:DNA-binding transcription factor activity"/>
    <property type="evidence" value="ECO:0007669"/>
    <property type="project" value="TreeGrafter"/>
</dbReference>
<dbReference type="PANTHER" id="PTHR30146">
    <property type="entry name" value="LACI-RELATED TRANSCRIPTIONAL REPRESSOR"/>
    <property type="match status" value="1"/>
</dbReference>
<dbReference type="Pfam" id="PF13377">
    <property type="entry name" value="Peripla_BP_3"/>
    <property type="match status" value="1"/>
</dbReference>